<evidence type="ECO:0000256" key="1">
    <source>
        <dbReference type="SAM" id="MobiDB-lite"/>
    </source>
</evidence>
<comment type="caution">
    <text evidence="2">The sequence shown here is derived from an EMBL/GenBank/DDBJ whole genome shotgun (WGS) entry which is preliminary data.</text>
</comment>
<protein>
    <recommendedName>
        <fullName evidence="4">C2H2-type domain-containing protein</fullName>
    </recommendedName>
</protein>
<gene>
    <name evidence="2" type="ORF">CLO192961_LOCUS128065</name>
</gene>
<feature type="region of interest" description="Disordered" evidence="1">
    <location>
        <begin position="229"/>
        <end position="256"/>
    </location>
</feature>
<organism evidence="2 3">
    <name type="scientific">Bionectria ochroleuca</name>
    <name type="common">Gliocladium roseum</name>
    <dbReference type="NCBI Taxonomy" id="29856"/>
    <lineage>
        <taxon>Eukaryota</taxon>
        <taxon>Fungi</taxon>
        <taxon>Dikarya</taxon>
        <taxon>Ascomycota</taxon>
        <taxon>Pezizomycotina</taxon>
        <taxon>Sordariomycetes</taxon>
        <taxon>Hypocreomycetidae</taxon>
        <taxon>Hypocreales</taxon>
        <taxon>Bionectriaceae</taxon>
        <taxon>Clonostachys</taxon>
    </lineage>
</organism>
<dbReference type="Proteomes" id="UP000766486">
    <property type="component" value="Unassembled WGS sequence"/>
</dbReference>
<dbReference type="PANTHER" id="PTHR38166">
    <property type="entry name" value="C2H2-TYPE DOMAIN-CONTAINING PROTEIN-RELATED"/>
    <property type="match status" value="1"/>
</dbReference>
<evidence type="ECO:0008006" key="4">
    <source>
        <dbReference type="Google" id="ProtNLM"/>
    </source>
</evidence>
<name>A0ABY6U111_BIOOC</name>
<accession>A0ABY6U111</accession>
<keyword evidence="3" id="KW-1185">Reference proteome</keyword>
<dbReference type="EMBL" id="CABFNS010000712">
    <property type="protein sequence ID" value="VUC23867.1"/>
    <property type="molecule type" value="Genomic_DNA"/>
</dbReference>
<dbReference type="PANTHER" id="PTHR38166:SF1">
    <property type="entry name" value="C2H2-TYPE DOMAIN-CONTAINING PROTEIN"/>
    <property type="match status" value="1"/>
</dbReference>
<evidence type="ECO:0000313" key="3">
    <source>
        <dbReference type="Proteomes" id="UP000766486"/>
    </source>
</evidence>
<reference evidence="2 3" key="1">
    <citation type="submission" date="2019-06" db="EMBL/GenBank/DDBJ databases">
        <authorList>
            <person name="Broberg M."/>
        </authorList>
    </citation>
    <scope>NUCLEOTIDE SEQUENCE [LARGE SCALE GENOMIC DNA]</scope>
</reference>
<evidence type="ECO:0000313" key="2">
    <source>
        <dbReference type="EMBL" id="VUC23867.1"/>
    </source>
</evidence>
<proteinExistence type="predicted"/>
<sequence>MPGFNPISEAEFIQSWAEADDDGSHPFACPLLKFNLQTYDKCKQYQFKRISDVKQHLTRRHALPSHSCSICWSPFDDEKSRTQHLRHANCQSRPQPEQLSPEEVEKIKSLRGSDPRSHWLAIWSQLFPGLQPPPSPYVKPNQIEEVKDLIYPGLLVAFRTNLQAIMRNNTDLASVVKSILDSGCDFYFHNLPKSRHLPPPPPPQPQSPFMLQDEVQVGVIQTATIDQLPRQHDGLGNDDEGLRFNSGGDQTPENVEASMVPDLGDFESWEGWM</sequence>